<evidence type="ECO:0000256" key="7">
    <source>
        <dbReference type="ARBA" id="ARBA00022822"/>
    </source>
</evidence>
<dbReference type="InterPro" id="IPR006653">
    <property type="entry name" value="Trp_synth_b_CS"/>
</dbReference>
<evidence type="ECO:0000256" key="3">
    <source>
        <dbReference type="ARBA" id="ARBA00004733"/>
    </source>
</evidence>
<dbReference type="InterPro" id="IPR036052">
    <property type="entry name" value="TrpB-like_PALP_sf"/>
</dbReference>
<dbReference type="PROSITE" id="PS00168">
    <property type="entry name" value="TRP_SYNTHASE_BETA"/>
    <property type="match status" value="1"/>
</dbReference>
<evidence type="ECO:0000256" key="8">
    <source>
        <dbReference type="ARBA" id="ARBA00022898"/>
    </source>
</evidence>
<protein>
    <recommendedName>
        <fullName evidence="12">Tryptophan synthase beta chain</fullName>
        <ecNumber evidence="12">4.2.1.20</ecNumber>
    </recommendedName>
</protein>
<gene>
    <name evidence="12 14" type="primary">trpB</name>
    <name evidence="14" type="ORF">GCM10009126_29100</name>
</gene>
<dbReference type="SUPFAM" id="SSF53686">
    <property type="entry name" value="Tryptophan synthase beta subunit-like PLP-dependent enzymes"/>
    <property type="match status" value="1"/>
</dbReference>
<sequence length="431" mass="46483">MLRAILSLFAVPVLRYGDGFVSATSSFPMSTIDDFHAWPDAHGRFGNYGGSYVAETLMAPLAELTEAYLRLRKDPEFIAELDRDLTHYVGRPSPIYHAERLSRHVGGARILLKREDLNHTGAHKINNTIGQALVARRMGKPRIIAETGAGQHGVASATVAARLGLKCVVYMGAVDIERQKMNVYRMKLLGAEVVPVTSGSKTLKDALNEAMRDWVTNVADTFYMIGTVAGPHPYPLMVRDFNAIVGREARAQMLHDYGRLPDALTACVGGGSNAIGLFHEFLNDRDVRIVGAEAAGEGIASGHHAASLAAGRPGVLHGNRTYVLCDDNGQITETHSISAGLDYPGVGPEHAFLKDTGRAEYVGVSDDEALEAFHLLCRTEGILPALESSHAVAQAIKLAREYPKDGLVLCNLSGRGDKDVHTIAAREGVEV</sequence>
<keyword evidence="7 12" id="KW-0822">Tryptophan biosynthesis</keyword>
<comment type="similarity">
    <text evidence="4 12">Belongs to the TrpB family.</text>
</comment>
<dbReference type="HAMAP" id="MF_00133">
    <property type="entry name" value="Trp_synth_beta"/>
    <property type="match status" value="1"/>
</dbReference>
<dbReference type="InterPro" id="IPR001926">
    <property type="entry name" value="TrpB-like_PALP"/>
</dbReference>
<accession>A0ABP3EIS5</accession>
<dbReference type="Proteomes" id="UP001500657">
    <property type="component" value="Unassembled WGS sequence"/>
</dbReference>
<comment type="pathway">
    <text evidence="3 12">Amino-acid biosynthesis; L-tryptophan biosynthesis; L-tryptophan from chorismate: step 5/5.</text>
</comment>
<dbReference type="PANTHER" id="PTHR48077">
    <property type="entry name" value="TRYPTOPHAN SYNTHASE-RELATED"/>
    <property type="match status" value="1"/>
</dbReference>
<comment type="catalytic activity">
    <reaction evidence="11 12">
        <text>(1S,2R)-1-C-(indol-3-yl)glycerol 3-phosphate + L-serine = D-glyceraldehyde 3-phosphate + L-tryptophan + H2O</text>
        <dbReference type="Rhea" id="RHEA:10532"/>
        <dbReference type="ChEBI" id="CHEBI:15377"/>
        <dbReference type="ChEBI" id="CHEBI:33384"/>
        <dbReference type="ChEBI" id="CHEBI:57912"/>
        <dbReference type="ChEBI" id="CHEBI:58866"/>
        <dbReference type="ChEBI" id="CHEBI:59776"/>
        <dbReference type="EC" id="4.2.1.20"/>
    </reaction>
</comment>
<comment type="subunit">
    <text evidence="5 12">Tetramer of two alpha and two beta chains.</text>
</comment>
<evidence type="ECO:0000256" key="2">
    <source>
        <dbReference type="ARBA" id="ARBA00002786"/>
    </source>
</evidence>
<keyword evidence="15" id="KW-1185">Reference proteome</keyword>
<evidence type="ECO:0000256" key="11">
    <source>
        <dbReference type="ARBA" id="ARBA00049047"/>
    </source>
</evidence>
<keyword evidence="10 12" id="KW-0456">Lyase</keyword>
<proteinExistence type="inferred from homology"/>
<evidence type="ECO:0000256" key="6">
    <source>
        <dbReference type="ARBA" id="ARBA00022605"/>
    </source>
</evidence>
<evidence type="ECO:0000256" key="1">
    <source>
        <dbReference type="ARBA" id="ARBA00001933"/>
    </source>
</evidence>
<dbReference type="InterPro" id="IPR006654">
    <property type="entry name" value="Trp_synth_beta"/>
</dbReference>
<feature type="domain" description="Tryptophan synthase beta chain-like PALP" evidence="13">
    <location>
        <begin position="90"/>
        <end position="414"/>
    </location>
</feature>
<organism evidence="14 15">
    <name type="scientific">Rhodanobacter caeni</name>
    <dbReference type="NCBI Taxonomy" id="657654"/>
    <lineage>
        <taxon>Bacteria</taxon>
        <taxon>Pseudomonadati</taxon>
        <taxon>Pseudomonadota</taxon>
        <taxon>Gammaproteobacteria</taxon>
        <taxon>Lysobacterales</taxon>
        <taxon>Rhodanobacteraceae</taxon>
        <taxon>Rhodanobacter</taxon>
    </lineage>
</organism>
<dbReference type="Gene3D" id="3.40.50.1100">
    <property type="match status" value="2"/>
</dbReference>
<dbReference type="PIRSF" id="PIRSF001413">
    <property type="entry name" value="Trp_syn_beta"/>
    <property type="match status" value="1"/>
</dbReference>
<comment type="cofactor">
    <cofactor evidence="1 12">
        <name>pyridoxal 5'-phosphate</name>
        <dbReference type="ChEBI" id="CHEBI:597326"/>
    </cofactor>
</comment>
<evidence type="ECO:0000256" key="10">
    <source>
        <dbReference type="ARBA" id="ARBA00023239"/>
    </source>
</evidence>
<keyword evidence="6 12" id="KW-0028">Amino-acid biosynthesis</keyword>
<keyword evidence="9 12" id="KW-0057">Aromatic amino acid biosynthesis</keyword>
<comment type="caution">
    <text evidence="14">The sequence shown here is derived from an EMBL/GenBank/DDBJ whole genome shotgun (WGS) entry which is preliminary data.</text>
</comment>
<evidence type="ECO:0000256" key="9">
    <source>
        <dbReference type="ARBA" id="ARBA00023141"/>
    </source>
</evidence>
<evidence type="ECO:0000256" key="4">
    <source>
        <dbReference type="ARBA" id="ARBA00009982"/>
    </source>
</evidence>
<evidence type="ECO:0000256" key="5">
    <source>
        <dbReference type="ARBA" id="ARBA00011270"/>
    </source>
</evidence>
<dbReference type="CDD" id="cd06446">
    <property type="entry name" value="Trp-synth_B"/>
    <property type="match status" value="1"/>
</dbReference>
<comment type="function">
    <text evidence="2 12">The beta subunit is responsible for the synthesis of L-tryptophan from indole and L-serine.</text>
</comment>
<evidence type="ECO:0000313" key="14">
    <source>
        <dbReference type="EMBL" id="GAA0261728.1"/>
    </source>
</evidence>
<dbReference type="InterPro" id="IPR023026">
    <property type="entry name" value="Trp_synth_beta/beta-like"/>
</dbReference>
<evidence type="ECO:0000259" key="13">
    <source>
        <dbReference type="Pfam" id="PF00291"/>
    </source>
</evidence>
<keyword evidence="8 12" id="KW-0663">Pyridoxal phosphate</keyword>
<dbReference type="EC" id="4.2.1.20" evidence="12"/>
<feature type="modified residue" description="N6-(pyridoxal phosphate)lysine" evidence="12">
    <location>
        <position position="124"/>
    </location>
</feature>
<reference evidence="15" key="1">
    <citation type="journal article" date="2019" name="Int. J. Syst. Evol. Microbiol.">
        <title>The Global Catalogue of Microorganisms (GCM) 10K type strain sequencing project: providing services to taxonomists for standard genome sequencing and annotation.</title>
        <authorList>
            <consortium name="The Broad Institute Genomics Platform"/>
            <consortium name="The Broad Institute Genome Sequencing Center for Infectious Disease"/>
            <person name="Wu L."/>
            <person name="Ma J."/>
        </authorList>
    </citation>
    <scope>NUCLEOTIDE SEQUENCE [LARGE SCALE GENOMIC DNA]</scope>
    <source>
        <strain evidence="15">JCM 16242</strain>
    </source>
</reference>
<evidence type="ECO:0000313" key="15">
    <source>
        <dbReference type="Proteomes" id="UP001500657"/>
    </source>
</evidence>
<dbReference type="EMBL" id="BAAAFO010000004">
    <property type="protein sequence ID" value="GAA0261728.1"/>
    <property type="molecule type" value="Genomic_DNA"/>
</dbReference>
<name>A0ABP3EIS5_9GAMM</name>
<dbReference type="NCBIfam" id="TIGR00263">
    <property type="entry name" value="trpB"/>
    <property type="match status" value="1"/>
</dbReference>
<evidence type="ECO:0000256" key="12">
    <source>
        <dbReference type="HAMAP-Rule" id="MF_00133"/>
    </source>
</evidence>
<dbReference type="PANTHER" id="PTHR48077:SF3">
    <property type="entry name" value="TRYPTOPHAN SYNTHASE"/>
    <property type="match status" value="1"/>
</dbReference>
<dbReference type="Pfam" id="PF00291">
    <property type="entry name" value="PALP"/>
    <property type="match status" value="1"/>
</dbReference>